<comment type="caution">
    <text evidence="1">The sequence shown here is derived from an EMBL/GenBank/DDBJ whole genome shotgun (WGS) entry which is preliminary data.</text>
</comment>
<dbReference type="EMBL" id="RCHU02000011">
    <property type="protein sequence ID" value="KAL3577380.1"/>
    <property type="molecule type" value="Genomic_DNA"/>
</dbReference>
<accession>A0ACC4BFR7</accession>
<organism evidence="1 2">
    <name type="scientific">Populus alba</name>
    <name type="common">White poplar</name>
    <dbReference type="NCBI Taxonomy" id="43335"/>
    <lineage>
        <taxon>Eukaryota</taxon>
        <taxon>Viridiplantae</taxon>
        <taxon>Streptophyta</taxon>
        <taxon>Embryophyta</taxon>
        <taxon>Tracheophyta</taxon>
        <taxon>Spermatophyta</taxon>
        <taxon>Magnoliopsida</taxon>
        <taxon>eudicotyledons</taxon>
        <taxon>Gunneridae</taxon>
        <taxon>Pentapetalae</taxon>
        <taxon>rosids</taxon>
        <taxon>fabids</taxon>
        <taxon>Malpighiales</taxon>
        <taxon>Salicaceae</taxon>
        <taxon>Saliceae</taxon>
        <taxon>Populus</taxon>
    </lineage>
</organism>
<reference evidence="1 2" key="1">
    <citation type="journal article" date="2024" name="Plant Biotechnol. J.">
        <title>Genome and CRISPR/Cas9 system of a widespread forest tree (Populus alba) in the world.</title>
        <authorList>
            <person name="Liu Y.J."/>
            <person name="Jiang P.F."/>
            <person name="Han X.M."/>
            <person name="Li X.Y."/>
            <person name="Wang H.M."/>
            <person name="Wang Y.J."/>
            <person name="Wang X.X."/>
            <person name="Zeng Q.Y."/>
        </authorList>
    </citation>
    <scope>NUCLEOTIDE SEQUENCE [LARGE SCALE GENOMIC DNA]</scope>
    <source>
        <strain evidence="2">cv. PAL-ZL1</strain>
    </source>
</reference>
<sequence length="70" mass="8023">MERRFHNFKLLEQKLINLLLIIPQRIKMAKHMMFVMSLVAIACTLAIAFEPGPLHDFCVADPTRPGQGPY</sequence>
<evidence type="ECO:0000313" key="1">
    <source>
        <dbReference type="EMBL" id="KAL3577380.1"/>
    </source>
</evidence>
<name>A0ACC4BFR7_POPAL</name>
<evidence type="ECO:0000313" key="2">
    <source>
        <dbReference type="Proteomes" id="UP000309997"/>
    </source>
</evidence>
<keyword evidence="2" id="KW-1185">Reference proteome</keyword>
<gene>
    <name evidence="1" type="ORF">D5086_022663</name>
</gene>
<dbReference type="Proteomes" id="UP000309997">
    <property type="component" value="Unassembled WGS sequence"/>
</dbReference>
<proteinExistence type="predicted"/>
<protein>
    <submittedName>
        <fullName evidence="1">Uncharacterized protein</fullName>
    </submittedName>
</protein>